<dbReference type="Gene3D" id="3.40.50.2300">
    <property type="match status" value="1"/>
</dbReference>
<dbReference type="PROSITE" id="PS50112">
    <property type="entry name" value="PAS"/>
    <property type="match status" value="2"/>
</dbReference>
<dbReference type="Pfam" id="PF00072">
    <property type="entry name" value="Response_reg"/>
    <property type="match status" value="1"/>
</dbReference>
<dbReference type="PANTHER" id="PTHR43304">
    <property type="entry name" value="PHYTOCHROME-LIKE PROTEIN CPH1"/>
    <property type="match status" value="1"/>
</dbReference>
<feature type="domain" description="Response regulatory" evidence="7">
    <location>
        <begin position="5"/>
        <end position="120"/>
    </location>
</feature>
<dbReference type="InterPro" id="IPR013767">
    <property type="entry name" value="PAS_fold"/>
</dbReference>
<evidence type="ECO:0000256" key="2">
    <source>
        <dbReference type="ARBA" id="ARBA00012438"/>
    </source>
</evidence>
<evidence type="ECO:0000259" key="9">
    <source>
        <dbReference type="PROSITE" id="PS50113"/>
    </source>
</evidence>
<dbReference type="InterPro" id="IPR011006">
    <property type="entry name" value="CheY-like_superfamily"/>
</dbReference>
<comment type="catalytic activity">
    <reaction evidence="1">
        <text>ATP + protein L-histidine = ADP + protein N-phospho-L-histidine.</text>
        <dbReference type="EC" id="2.7.13.3"/>
    </reaction>
</comment>
<dbReference type="EMBL" id="PGCK01000014">
    <property type="protein sequence ID" value="MCD1296159.1"/>
    <property type="molecule type" value="Genomic_DNA"/>
</dbReference>
<dbReference type="RefSeq" id="WP_230743085.1">
    <property type="nucleotide sequence ID" value="NZ_PGCK01000014.1"/>
</dbReference>
<dbReference type="InterPro" id="IPR029016">
    <property type="entry name" value="GAF-like_dom_sf"/>
</dbReference>
<dbReference type="GO" id="GO:0004673">
    <property type="term" value="F:protein histidine kinase activity"/>
    <property type="evidence" value="ECO:0007669"/>
    <property type="project" value="UniProtKB-EC"/>
</dbReference>
<dbReference type="PROSITE" id="PS50110">
    <property type="entry name" value="RESPONSE_REGULATORY"/>
    <property type="match status" value="1"/>
</dbReference>
<dbReference type="InterPro" id="IPR008553">
    <property type="entry name" value="DUF835"/>
</dbReference>
<evidence type="ECO:0000256" key="5">
    <source>
        <dbReference type="ARBA" id="ARBA00022777"/>
    </source>
</evidence>
<organism evidence="10 11">
    <name type="scientific">Methanooceanicella nereidis</name>
    <dbReference type="NCBI Taxonomy" id="2052831"/>
    <lineage>
        <taxon>Archaea</taxon>
        <taxon>Methanobacteriati</taxon>
        <taxon>Methanobacteriota</taxon>
        <taxon>Stenosarchaea group</taxon>
        <taxon>Methanomicrobia</taxon>
        <taxon>Methanocellales</taxon>
        <taxon>Methanocellaceae</taxon>
        <taxon>Methanooceanicella</taxon>
    </lineage>
</organism>
<gene>
    <name evidence="10" type="ORF">CUJ83_14240</name>
</gene>
<keyword evidence="11" id="KW-1185">Reference proteome</keyword>
<dbReference type="Pfam" id="PF00989">
    <property type="entry name" value="PAS"/>
    <property type="match status" value="2"/>
</dbReference>
<dbReference type="SMART" id="SM00448">
    <property type="entry name" value="REC"/>
    <property type="match status" value="1"/>
</dbReference>
<comment type="caution">
    <text evidence="10">The sequence shown here is derived from an EMBL/GenBank/DDBJ whole genome shotgun (WGS) entry which is preliminary data.</text>
</comment>
<keyword evidence="4" id="KW-0808">Transferase</keyword>
<dbReference type="Gene3D" id="3.30.450.40">
    <property type="match status" value="1"/>
</dbReference>
<dbReference type="SUPFAM" id="SSF52172">
    <property type="entry name" value="CheY-like"/>
    <property type="match status" value="1"/>
</dbReference>
<keyword evidence="3 6" id="KW-0597">Phosphoprotein</keyword>
<dbReference type="Pfam" id="PF05763">
    <property type="entry name" value="DUF835"/>
    <property type="match status" value="1"/>
</dbReference>
<evidence type="ECO:0000256" key="3">
    <source>
        <dbReference type="ARBA" id="ARBA00022553"/>
    </source>
</evidence>
<proteinExistence type="predicted"/>
<dbReference type="InterPro" id="IPR000014">
    <property type="entry name" value="PAS"/>
</dbReference>
<dbReference type="InterPro" id="IPR052162">
    <property type="entry name" value="Sensor_kinase/Photoreceptor"/>
</dbReference>
<feature type="domain" description="PAC" evidence="9">
    <location>
        <begin position="204"/>
        <end position="256"/>
    </location>
</feature>
<feature type="domain" description="PAS" evidence="8">
    <location>
        <begin position="418"/>
        <end position="471"/>
    </location>
</feature>
<feature type="modified residue" description="4-aspartylphosphate" evidence="6">
    <location>
        <position position="55"/>
    </location>
</feature>
<accession>A0AAP2W8F4</accession>
<dbReference type="InterPro" id="IPR001789">
    <property type="entry name" value="Sig_transdc_resp-reg_receiver"/>
</dbReference>
<dbReference type="Proteomes" id="UP001320159">
    <property type="component" value="Unassembled WGS sequence"/>
</dbReference>
<dbReference type="SMART" id="SM00091">
    <property type="entry name" value="PAS"/>
    <property type="match status" value="2"/>
</dbReference>
<keyword evidence="5" id="KW-0418">Kinase</keyword>
<feature type="domain" description="PAS" evidence="8">
    <location>
        <begin position="132"/>
        <end position="202"/>
    </location>
</feature>
<dbReference type="InterPro" id="IPR000700">
    <property type="entry name" value="PAS-assoc_C"/>
</dbReference>
<dbReference type="NCBIfam" id="TIGR00229">
    <property type="entry name" value="sensory_box"/>
    <property type="match status" value="2"/>
</dbReference>
<dbReference type="Gene3D" id="3.30.450.20">
    <property type="entry name" value="PAS domain"/>
    <property type="match status" value="2"/>
</dbReference>
<evidence type="ECO:0000313" key="11">
    <source>
        <dbReference type="Proteomes" id="UP001320159"/>
    </source>
</evidence>
<evidence type="ECO:0000256" key="6">
    <source>
        <dbReference type="PROSITE-ProRule" id="PRU00169"/>
    </source>
</evidence>
<reference evidence="10 11" key="1">
    <citation type="submission" date="2017-11" db="EMBL/GenBank/DDBJ databases">
        <title>Isolation and Characterization of Family Methanocellaceae Species from Potential Methane Hydrate Area Offshore Southwestern Taiwan.</title>
        <authorList>
            <person name="Zhang W.-L."/>
            <person name="Chen W.-C."/>
            <person name="Lai M.-C."/>
            <person name="Chen S.-C."/>
        </authorList>
    </citation>
    <scope>NUCLEOTIDE SEQUENCE [LARGE SCALE GENOMIC DNA]</scope>
    <source>
        <strain evidence="10 11">CWC-04</strain>
    </source>
</reference>
<evidence type="ECO:0000256" key="1">
    <source>
        <dbReference type="ARBA" id="ARBA00000085"/>
    </source>
</evidence>
<protein>
    <recommendedName>
        <fullName evidence="2">histidine kinase</fullName>
        <ecNumber evidence="2">2.7.13.3</ecNumber>
    </recommendedName>
</protein>
<dbReference type="SUPFAM" id="SSF55781">
    <property type="entry name" value="GAF domain-like"/>
    <property type="match status" value="1"/>
</dbReference>
<dbReference type="InterPro" id="IPR035965">
    <property type="entry name" value="PAS-like_dom_sf"/>
</dbReference>
<dbReference type="InterPro" id="IPR003018">
    <property type="entry name" value="GAF"/>
</dbReference>
<dbReference type="AlphaFoldDB" id="A0AAP2W8F4"/>
<dbReference type="GO" id="GO:0006355">
    <property type="term" value="P:regulation of DNA-templated transcription"/>
    <property type="evidence" value="ECO:0007669"/>
    <property type="project" value="InterPro"/>
</dbReference>
<sequence length="712" mass="80438">MTNERILVVEDESIVAKDLQNRLIKLGYQVPAMASSGEEAIKKAEDLKPSLILMDIMLKGEMDGIQAAEYVHSNLDIPVIFLTAYADENTLKRAKITEPFGYILKPFEERELVTAIEIALYKHQMEKKLKESQELYRDLVENQGEGIGIIDQDEKFVFANPAEEAIFGVPSGGLIGRMLGDFADRQKVASILEQTKKRSNGEAESYEIDITRHDDEKRNLLITSTPKYDKKGRYCGAFAIFQDITKRKLMEKELRLKNRDLMIISSIASTINRANNIQDMLKDVLKGAMVLTGADAGAIYLYEKEDKTKMTLQTSTYSTDAGSALSHRSSLPRNFSIDGNKVVYGEKGREHISGLFDEEVYSIYVPILVKGESIGVIVMYTINPVPEGADKSAELLSIGSQLGIAIDNHLMMKKIQDDSRYLSDIINESPDAMLTVDKNGMILSFNKSASRLLGYLKDEMVGKHLSSLLPDGSMPELDETKSYVREFKCSDGSEITLNISTSRLYKDNIEFGFIITLKNLSEIVGLKIAPIKETAVDTEQLYQFDPGFIYLFDKSVDGRYMEIFADQVKHNIQGLCISRKNPKNIRQMYGLEKTPVVWLNSSDSVAGENCIKPDNLTGLTATLHKFLMEAEDGIILLDGMEYLMTRNSYESLLKFIHFINDRVMQSRCRVFFCIDTLALDERQYHILRSEMLEFEDHSNERPLRTRAGQTSH</sequence>
<dbReference type="Pfam" id="PF13492">
    <property type="entry name" value="GAF_3"/>
    <property type="match status" value="1"/>
</dbReference>
<name>A0AAP2W8F4_9EURY</name>
<evidence type="ECO:0000259" key="8">
    <source>
        <dbReference type="PROSITE" id="PS50112"/>
    </source>
</evidence>
<dbReference type="PANTHER" id="PTHR43304:SF1">
    <property type="entry name" value="PAC DOMAIN-CONTAINING PROTEIN"/>
    <property type="match status" value="1"/>
</dbReference>
<evidence type="ECO:0000256" key="4">
    <source>
        <dbReference type="ARBA" id="ARBA00022679"/>
    </source>
</evidence>
<dbReference type="EC" id="2.7.13.3" evidence="2"/>
<evidence type="ECO:0000313" key="10">
    <source>
        <dbReference type="EMBL" id="MCD1296159.1"/>
    </source>
</evidence>
<dbReference type="CDD" id="cd17534">
    <property type="entry name" value="REC_DC-like"/>
    <property type="match status" value="1"/>
</dbReference>
<dbReference type="PROSITE" id="PS50113">
    <property type="entry name" value="PAC"/>
    <property type="match status" value="1"/>
</dbReference>
<dbReference type="GO" id="GO:0000160">
    <property type="term" value="P:phosphorelay signal transduction system"/>
    <property type="evidence" value="ECO:0007669"/>
    <property type="project" value="InterPro"/>
</dbReference>
<dbReference type="SUPFAM" id="SSF55785">
    <property type="entry name" value="PYP-like sensor domain (PAS domain)"/>
    <property type="match status" value="2"/>
</dbReference>
<evidence type="ECO:0000259" key="7">
    <source>
        <dbReference type="PROSITE" id="PS50110"/>
    </source>
</evidence>
<dbReference type="CDD" id="cd00130">
    <property type="entry name" value="PAS"/>
    <property type="match status" value="2"/>
</dbReference>